<keyword evidence="1" id="KW-0812">Transmembrane</keyword>
<proteinExistence type="predicted"/>
<dbReference type="Gene3D" id="2.10.270.10">
    <property type="entry name" value="Cholin Binding"/>
    <property type="match status" value="1"/>
</dbReference>
<evidence type="ECO:0000313" key="3">
    <source>
        <dbReference type="EMBL" id="WBB31371.1"/>
    </source>
</evidence>
<keyword evidence="2" id="KW-0732">Signal</keyword>
<evidence type="ECO:0000313" key="4">
    <source>
        <dbReference type="Proteomes" id="UP001210690"/>
    </source>
</evidence>
<evidence type="ECO:0000256" key="1">
    <source>
        <dbReference type="SAM" id="Phobius"/>
    </source>
</evidence>
<dbReference type="AlphaFoldDB" id="A0AAX3K870"/>
<evidence type="ECO:0000256" key="2">
    <source>
        <dbReference type="SAM" id="SignalP"/>
    </source>
</evidence>
<dbReference type="EMBL" id="CP101412">
    <property type="protein sequence ID" value="WBB31371.1"/>
    <property type="molecule type" value="Genomic_DNA"/>
</dbReference>
<name>A0AAX3K870_9FIRM</name>
<sequence>MKKKFLLNMILFALTLSSVGIVKENAKTTFAEEKEKITVNYNGHEKWFINLDEELKHFKGGDIRIAVKKYLVINNQTYKLKKVFFNGEEMYLRDNDGEHGYIDDSYDISYRPKERIDVVIETEKVDKKSTIEITERAKKFVEYIKVVYDGKAFPYKLGEKYPVGSEIYAQVGFLDKFKVTDNKGKKILFQGSGAYVWEGWFAIPNSEKVIIDINYDEGNFETVGGGKKFKKKNGEYAEGLNLINGDIYFFDIKTNLMKTGWQEDYEGYMYFNEEGKLQRNTWIDGYYANFWGFVLYKPGGDSITDKDIQKIGDKNKDKQKNNHILTDKNGNKVESKTFDFKDLKFNVEKLNEKVNKLNGKVYDLFDISFKDKDGNNNKLPNGEYFVTLQKENGKEVEKVYYVDDNGNIEEREFTQTEKEVTFKTNHFSKYAILYKTTVKKPIIEKTKNRSSLPRTAISSYSLVLTGLALVGTAFTFKKRNK</sequence>
<feature type="chain" id="PRO_5043926215" description="LPXTG cell wall anchor domain-containing protein" evidence="2">
    <location>
        <begin position="23"/>
        <end position="481"/>
    </location>
</feature>
<dbReference type="RefSeq" id="WP_150263115.1">
    <property type="nucleotide sequence ID" value="NZ_BHYQ01000003.1"/>
</dbReference>
<accession>A0AAX3K870</accession>
<feature type="transmembrane region" description="Helical" evidence="1">
    <location>
        <begin position="457"/>
        <end position="476"/>
    </location>
</feature>
<protein>
    <recommendedName>
        <fullName evidence="5">LPXTG cell wall anchor domain-containing protein</fullName>
    </recommendedName>
</protein>
<evidence type="ECO:0008006" key="5">
    <source>
        <dbReference type="Google" id="ProtNLM"/>
    </source>
</evidence>
<organism evidence="3 4">
    <name type="scientific">Parvimonas micra</name>
    <dbReference type="NCBI Taxonomy" id="33033"/>
    <lineage>
        <taxon>Bacteria</taxon>
        <taxon>Bacillati</taxon>
        <taxon>Bacillota</taxon>
        <taxon>Tissierellia</taxon>
        <taxon>Tissierellales</taxon>
        <taxon>Peptoniphilaceae</taxon>
        <taxon>Parvimonas</taxon>
    </lineage>
</organism>
<gene>
    <name evidence="3" type="ORF">NM222_02535</name>
</gene>
<keyword evidence="1" id="KW-0472">Membrane</keyword>
<keyword evidence="1" id="KW-1133">Transmembrane helix</keyword>
<feature type="signal peptide" evidence="2">
    <location>
        <begin position="1"/>
        <end position="22"/>
    </location>
</feature>
<dbReference type="Proteomes" id="UP001210690">
    <property type="component" value="Chromosome"/>
</dbReference>
<reference evidence="3" key="1">
    <citation type="submission" date="2022-07" db="EMBL/GenBank/DDBJ databases">
        <title>Parvimonas micra travels from the subgingival sulcus of the human oral cavity to the colorectal adenocarcinoma.</title>
        <authorList>
            <person name="Conde-Perez K."/>
            <person name="Buetas E."/>
            <person name="Aja-Macaya P."/>
            <person name="Martin-De Arribas E."/>
            <person name="Iglesias-Corras I."/>
            <person name="Trigo-Tasende N."/>
            <person name="Nasser-Ali M."/>
            <person name="Estevez L.S."/>
            <person name="Rumbo-Feal S."/>
            <person name="Otero-Alen B."/>
            <person name="Noguera J.F."/>
            <person name="Concha A."/>
            <person name="Pardinas-Lopez S."/>
            <person name="Carda-Dieguez M."/>
            <person name="Gomez-Randulfe I."/>
            <person name="Martinez-Lago N."/>
            <person name="Ladra S."/>
            <person name="Aparicio L.A."/>
            <person name="Bou G."/>
            <person name="Mira A."/>
            <person name="Vallejo J.A."/>
            <person name="Poza M."/>
        </authorList>
    </citation>
    <scope>NUCLEOTIDE SEQUENCE</scope>
    <source>
        <strain evidence="3">PM102KC-G-1</strain>
    </source>
</reference>
<dbReference type="SUPFAM" id="SSF69360">
    <property type="entry name" value="Cell wall binding repeat"/>
    <property type="match status" value="1"/>
</dbReference>